<keyword evidence="5" id="KW-1185">Reference proteome</keyword>
<proteinExistence type="predicted"/>
<keyword evidence="1" id="KW-0560">Oxidoreductase</keyword>
<dbReference type="Gene3D" id="3.40.50.720">
    <property type="entry name" value="NAD(P)-binding Rossmann-like Domain"/>
    <property type="match status" value="2"/>
</dbReference>
<dbReference type="PANTHER" id="PTHR10996">
    <property type="entry name" value="2-HYDROXYACID DEHYDROGENASE-RELATED"/>
    <property type="match status" value="1"/>
</dbReference>
<comment type="caution">
    <text evidence="4">The sequence shown here is derived from an EMBL/GenBank/DDBJ whole genome shotgun (WGS) entry which is preliminary data.</text>
</comment>
<dbReference type="PANTHER" id="PTHR10996:SF178">
    <property type="entry name" value="2-HYDROXYACID DEHYDROGENASE YGL185C-RELATED"/>
    <property type="match status" value="1"/>
</dbReference>
<evidence type="ECO:0000313" key="4">
    <source>
        <dbReference type="EMBL" id="RXK53485.1"/>
    </source>
</evidence>
<organism evidence="4 5">
    <name type="scientific">Oleiharenicola lentus</name>
    <dbReference type="NCBI Taxonomy" id="2508720"/>
    <lineage>
        <taxon>Bacteria</taxon>
        <taxon>Pseudomonadati</taxon>
        <taxon>Verrucomicrobiota</taxon>
        <taxon>Opitutia</taxon>
        <taxon>Opitutales</taxon>
        <taxon>Opitutaceae</taxon>
        <taxon>Oleiharenicola</taxon>
    </lineage>
</organism>
<dbReference type="CDD" id="cd12167">
    <property type="entry name" value="2-Hacid_dh_8"/>
    <property type="match status" value="1"/>
</dbReference>
<dbReference type="GO" id="GO:0030267">
    <property type="term" value="F:glyoxylate reductase (NADPH) activity"/>
    <property type="evidence" value="ECO:0007669"/>
    <property type="project" value="TreeGrafter"/>
</dbReference>
<feature type="domain" description="D-isomer specific 2-hydroxyacid dehydrogenase NAD-binding" evidence="3">
    <location>
        <begin position="145"/>
        <end position="300"/>
    </location>
</feature>
<dbReference type="InterPro" id="IPR036291">
    <property type="entry name" value="NAD(P)-bd_dom_sf"/>
</dbReference>
<name>A0A4Q1C593_9BACT</name>
<dbReference type="GO" id="GO:0005829">
    <property type="term" value="C:cytosol"/>
    <property type="evidence" value="ECO:0007669"/>
    <property type="project" value="TreeGrafter"/>
</dbReference>
<dbReference type="InterPro" id="IPR050223">
    <property type="entry name" value="D-isomer_2-hydroxyacid_DH"/>
</dbReference>
<dbReference type="OrthoDB" id="9805416at2"/>
<dbReference type="Pfam" id="PF02826">
    <property type="entry name" value="2-Hacid_dh_C"/>
    <property type="match status" value="1"/>
</dbReference>
<dbReference type="Proteomes" id="UP000290218">
    <property type="component" value="Unassembled WGS sequence"/>
</dbReference>
<dbReference type="EMBL" id="SDHX01000002">
    <property type="protein sequence ID" value="RXK53485.1"/>
    <property type="molecule type" value="Genomic_DNA"/>
</dbReference>
<evidence type="ECO:0000259" key="3">
    <source>
        <dbReference type="Pfam" id="PF02826"/>
    </source>
</evidence>
<evidence type="ECO:0000313" key="5">
    <source>
        <dbReference type="Proteomes" id="UP000290218"/>
    </source>
</evidence>
<dbReference type="SUPFAM" id="SSF51735">
    <property type="entry name" value="NAD(P)-binding Rossmann-fold domains"/>
    <property type="match status" value="1"/>
</dbReference>
<sequence length="340" mass="37235">MQTTPKIKAAFFSGPANWLPSSPIDYTYGHGRRARLATLCDLHPRIVTAENFTAEQPALQGLEVIFSTWGMPCLSAAQLELLPKLRVVFYAAGSVSHFASHYLERGIQIVSAKEANADSVAEFCLGQILLGTKGYFRNSREYRMPARWDSCFRGPGNYEETVALIGVGAVARKTAAMLQHFKLKLLLVEDYLSDVEARTLGGTKVSLEDAFASAFVVSNHLADFPHTRGAIRARHFRALRPGAVFINTGRGQQVDEADLAVVFAERTDLTALLDVTEAEPLPAESPLYALPNVHLSTHLAGALNNEAPRLADLVIDEFLAYRAGQPLRHSVTMESLSLRA</sequence>
<dbReference type="SUPFAM" id="SSF52283">
    <property type="entry name" value="Formate/glycerate dehydrogenase catalytic domain-like"/>
    <property type="match status" value="1"/>
</dbReference>
<dbReference type="InterPro" id="IPR006140">
    <property type="entry name" value="D-isomer_DH_NAD-bd"/>
</dbReference>
<protein>
    <submittedName>
        <fullName evidence="4">Hydroxyacid dehydrogenase</fullName>
    </submittedName>
</protein>
<evidence type="ECO:0000256" key="1">
    <source>
        <dbReference type="ARBA" id="ARBA00023002"/>
    </source>
</evidence>
<dbReference type="AlphaFoldDB" id="A0A4Q1C593"/>
<dbReference type="GO" id="GO:0016618">
    <property type="term" value="F:hydroxypyruvate reductase [NAD(P)H] activity"/>
    <property type="evidence" value="ECO:0007669"/>
    <property type="project" value="TreeGrafter"/>
</dbReference>
<accession>A0A4Q1C593</accession>
<gene>
    <name evidence="4" type="ORF">ESB00_17485</name>
</gene>
<dbReference type="GO" id="GO:0051287">
    <property type="term" value="F:NAD binding"/>
    <property type="evidence" value="ECO:0007669"/>
    <property type="project" value="InterPro"/>
</dbReference>
<keyword evidence="2" id="KW-0520">NAD</keyword>
<evidence type="ECO:0000256" key="2">
    <source>
        <dbReference type="ARBA" id="ARBA00023027"/>
    </source>
</evidence>
<reference evidence="4 5" key="1">
    <citation type="submission" date="2019-01" db="EMBL/GenBank/DDBJ databases">
        <title>Lacunisphaera sp. strain TWA-58.</title>
        <authorList>
            <person name="Chen W.-M."/>
        </authorList>
    </citation>
    <scope>NUCLEOTIDE SEQUENCE [LARGE SCALE GENOMIC DNA]</scope>
    <source>
        <strain evidence="4 5">TWA-58</strain>
    </source>
</reference>
<dbReference type="RefSeq" id="WP_129049177.1">
    <property type="nucleotide sequence ID" value="NZ_SDHX01000002.1"/>
</dbReference>